<evidence type="ECO:0000256" key="1">
    <source>
        <dbReference type="SAM" id="Coils"/>
    </source>
</evidence>
<dbReference type="OrthoDB" id="9812848at2"/>
<reference evidence="4" key="1">
    <citation type="submission" date="2019-05" db="EMBL/GenBank/DDBJ databases">
        <title>Complete genome sequencing of Dialister sp. strain 5BBH33.</title>
        <authorList>
            <person name="Sakamoto M."/>
            <person name="Murakami T."/>
            <person name="Mori H."/>
        </authorList>
    </citation>
    <scope>NUCLEOTIDE SEQUENCE [LARGE SCALE GENOMIC DNA]</scope>
    <source>
        <strain evidence="4">5BBH33</strain>
    </source>
</reference>
<feature type="transmembrane region" description="Helical" evidence="2">
    <location>
        <begin position="6"/>
        <end position="22"/>
    </location>
</feature>
<evidence type="ECO:0000313" key="3">
    <source>
        <dbReference type="EMBL" id="BBK24334.1"/>
    </source>
</evidence>
<dbReference type="Proteomes" id="UP000320585">
    <property type="component" value="Chromosome"/>
</dbReference>
<dbReference type="GeneID" id="92715486"/>
<accession>A0A8D4UTG0</accession>
<evidence type="ECO:0000256" key="2">
    <source>
        <dbReference type="SAM" id="Phobius"/>
    </source>
</evidence>
<evidence type="ECO:0000313" key="4">
    <source>
        <dbReference type="Proteomes" id="UP000320585"/>
    </source>
</evidence>
<name>A0A8D4UTG0_9FIRM</name>
<dbReference type="EMBL" id="AP019697">
    <property type="protein sequence ID" value="BBK24334.1"/>
    <property type="molecule type" value="Genomic_DNA"/>
</dbReference>
<sequence>MFIGIAIVLVLISMGGLIAFLGDRIGSKVGKKRMTLFGLRPKYTSIIVTIISGALISFSTIAVMAVVNENVRVALFGLSKLQTQMKDLNQEIQLKNKELESGKLQLEARNKEYEDVTRKSEETSRELDRVESQRVYMENELSTVQEAYDQAQAGVEKSAAEIKNLEKTKNELTGNINTLTEEKQELLSNIYALREGQVILRAGQVLTSVTVDENMNKEQTEKVLDSVLNDINTMLKQQMNVTDQNAELIRVSRQDFDTAVNQIAGSKTKKLVRIVAAQNLILGERLVVDFDIHDSILVFHKGETIYQGNLDKYKDIRNYELQVLRFLKDLNVYARSQGILPDPITGNVGALEGQELMEVIQKVKEYGGNCTLYVTARRDIYSQGPLLIDVRVERNDGR</sequence>
<organism evidence="3 4">
    <name type="scientific">Dialister hominis</name>
    <dbReference type="NCBI Taxonomy" id="2582419"/>
    <lineage>
        <taxon>Bacteria</taxon>
        <taxon>Bacillati</taxon>
        <taxon>Bacillota</taxon>
        <taxon>Negativicutes</taxon>
        <taxon>Veillonellales</taxon>
        <taxon>Veillonellaceae</taxon>
        <taxon>Dialister</taxon>
    </lineage>
</organism>
<feature type="coiled-coil region" evidence="1">
    <location>
        <begin position="78"/>
        <end position="189"/>
    </location>
</feature>
<dbReference type="RefSeq" id="WP_022382365.1">
    <property type="nucleotide sequence ID" value="NZ_AP019697.1"/>
</dbReference>
<keyword evidence="4" id="KW-1185">Reference proteome</keyword>
<keyword evidence="2" id="KW-1133">Transmembrane helix</keyword>
<evidence type="ECO:0008006" key="5">
    <source>
        <dbReference type="Google" id="ProtNLM"/>
    </source>
</evidence>
<feature type="transmembrane region" description="Helical" evidence="2">
    <location>
        <begin position="43"/>
        <end position="67"/>
    </location>
</feature>
<keyword evidence="2" id="KW-0472">Membrane</keyword>
<dbReference type="AlphaFoldDB" id="A0A8D4UTG0"/>
<dbReference type="KEGG" id="dho:Dia5BBH33_02690"/>
<proteinExistence type="predicted"/>
<keyword evidence="1" id="KW-0175">Coiled coil</keyword>
<protein>
    <recommendedName>
        <fullName evidence="5">DUF3084 domain-containing protein</fullName>
    </recommendedName>
</protein>
<gene>
    <name evidence="3" type="ORF">Dia5BBH33_02690</name>
</gene>
<keyword evidence="2" id="KW-0812">Transmembrane</keyword>
<dbReference type="Pfam" id="PF11283">
    <property type="entry name" value="DUF3084"/>
    <property type="match status" value="1"/>
</dbReference>
<dbReference type="InterPro" id="IPR021435">
    <property type="entry name" value="DUF3084"/>
</dbReference>